<reference evidence="2" key="1">
    <citation type="submission" date="2020-02" db="EMBL/GenBank/DDBJ databases">
        <authorList>
            <person name="Meier V. D."/>
        </authorList>
    </citation>
    <scope>NUCLEOTIDE SEQUENCE</scope>
    <source>
        <strain evidence="2">AVDCRST_MAG27</strain>
    </source>
</reference>
<feature type="compositionally biased region" description="Basic and acidic residues" evidence="1">
    <location>
        <begin position="25"/>
        <end position="39"/>
    </location>
</feature>
<feature type="compositionally biased region" description="Basic residues" evidence="1">
    <location>
        <begin position="114"/>
        <end position="148"/>
    </location>
</feature>
<accession>A0A6J4HSC6</accession>
<dbReference type="AlphaFoldDB" id="A0A6J4HSC6"/>
<sequence length="148" mass="16563">DRPAPAAAPPPRPCRRGPGTARQLRRADPERGPRPHPAECDAGGPRRPARRRDRPRHHRLCPAAQQRGAGAGHPPPAGRRPPHGPADRPQWQPHLPGARPHRPGPPLGGAPCGRRPRRHRRGRPPLCHRRRRARDCRRCHGGHRRRPL</sequence>
<protein>
    <submittedName>
        <fullName evidence="2">Uncharacterized protein</fullName>
    </submittedName>
</protein>
<organism evidence="2">
    <name type="scientific">uncultured Craurococcus sp</name>
    <dbReference type="NCBI Taxonomy" id="1135998"/>
    <lineage>
        <taxon>Bacteria</taxon>
        <taxon>Pseudomonadati</taxon>
        <taxon>Pseudomonadota</taxon>
        <taxon>Alphaproteobacteria</taxon>
        <taxon>Acetobacterales</taxon>
        <taxon>Acetobacteraceae</taxon>
        <taxon>Craurococcus</taxon>
        <taxon>environmental samples</taxon>
    </lineage>
</organism>
<evidence type="ECO:0000313" key="2">
    <source>
        <dbReference type="EMBL" id="CAA9229750.1"/>
    </source>
</evidence>
<feature type="non-terminal residue" evidence="2">
    <location>
        <position position="1"/>
    </location>
</feature>
<feature type="non-terminal residue" evidence="2">
    <location>
        <position position="148"/>
    </location>
</feature>
<feature type="compositionally biased region" description="Pro residues" evidence="1">
    <location>
        <begin position="1"/>
        <end position="12"/>
    </location>
</feature>
<dbReference type="EMBL" id="CADCTD010000038">
    <property type="protein sequence ID" value="CAA9229750.1"/>
    <property type="molecule type" value="Genomic_DNA"/>
</dbReference>
<gene>
    <name evidence="2" type="ORF">AVDCRST_MAG27-826</name>
</gene>
<feature type="compositionally biased region" description="Basic residues" evidence="1">
    <location>
        <begin position="47"/>
        <end position="60"/>
    </location>
</feature>
<evidence type="ECO:0000256" key="1">
    <source>
        <dbReference type="SAM" id="MobiDB-lite"/>
    </source>
</evidence>
<name>A0A6J4HSC6_9PROT</name>
<feature type="region of interest" description="Disordered" evidence="1">
    <location>
        <begin position="1"/>
        <end position="148"/>
    </location>
</feature>
<proteinExistence type="predicted"/>